<dbReference type="Proteomes" id="UP000238325">
    <property type="component" value="Unassembled WGS sequence"/>
</dbReference>
<evidence type="ECO:0000313" key="3">
    <source>
        <dbReference type="Proteomes" id="UP000238325"/>
    </source>
</evidence>
<reference evidence="3 4" key="1">
    <citation type="submission" date="2017-09" db="EMBL/GenBank/DDBJ databases">
        <title>Genomic, metabolic, and phenotypic characteristics of bacterial isolates from the natural microbiome of the model nematode Caenorhabditis elegans.</title>
        <authorList>
            <person name="Zimmermann J."/>
            <person name="Obeng N."/>
            <person name="Yang W."/>
            <person name="Obeng O."/>
            <person name="Kissoyan K."/>
            <person name="Pees B."/>
            <person name="Dirksen P."/>
            <person name="Hoppner M."/>
            <person name="Franke A."/>
            <person name="Rosenstiel P."/>
            <person name="Leippe M."/>
            <person name="Dierking K."/>
            <person name="Kaleta C."/>
            <person name="Schulenburg H."/>
        </authorList>
    </citation>
    <scope>NUCLEOTIDE SEQUENCE [LARGE SCALE GENOMIC DNA]</scope>
    <source>
        <strain evidence="1 4">MYb25</strain>
        <strain evidence="2 3">MYb44</strain>
    </source>
</reference>
<sequence length="931" mass="106273">MLQDLFKKIFFIFLISFQIWIPAQSSSGISLDIRNESRTDKAGILDLIIVLDNQSTNDFKGKVNMTIPQGFRNISGNQLKVEMKSGEHLFLPVKIVVSNNAVSGDARLGFRLSDPQNKTVAEKEILYTVTENNAMRITAENPVIYMNKATDSVEVRARVSNLGNRKQKVTVVFKIPEAEQGNAFIEKTGSIGVQKDSVFVFRFLPSRIRSRSTQISVNIAGFREPDREIFGNTSVSIQNVSSVQRYEDIESTAFSNFTKNTITASYRHAGENLDMYQLVGSGGFNLPSGYIFIRGNIYTMTNQSDPVVNNTYLTYRRENSEFTIGNINKMLELSLFGRGLEYAYTSPDKDTKIEAGFVDQTYSLIERNSFLKYGYGFYTRGTLGAQNASRNISGTYIFRDDPYEKARHHVAGTDLQHAFGKDWKINTKVYGGLSFYENNQSTKPSLALESQYSGMIEKVNLNGNYFYSTDYYPGNRRGILQIQQNFSTMIFKDHYVYANILASHFSPKFYFYNNTLNSSNVRLDTGINFPKKGNFGMGLGYQYQEENSNSYNNFFNAQPYENTKQLKAQRFTEYLTWLSPDKQHTSILSMETGWVQYPDNDKQQFQMKVSGTYGYKWLTVNGIYQHGSYFLSEYAFSKMMNKSTPYKKLSLSAFVNKNFFDHKLNVTTGFSYTDDVLYGKSPSGFMNLKYSRERYALYLNSSYFSYTAGSFTNNLLTIEAGVTVNLRNSTLDPGKKGDIKAFVYYDLNENNIYDEGDKEAAGYLIMLNNISFKTDPSGSISYRSIPYGKYALKQVIQQGWYYDETEFTVDKHHYSFEIPLHQNGTTQGKITYDFDSKTSVDFTPKTGGILFNIYRNEQLVHHIITDDNGEFASFLPSGNYRIELNKNSLPSNTYCERSTDTFKVEAGKIVQLEPFVIKVREKAIRVKKFGN</sequence>
<evidence type="ECO:0008006" key="5">
    <source>
        <dbReference type="Google" id="ProtNLM"/>
    </source>
</evidence>
<keyword evidence="3" id="KW-1185">Reference proteome</keyword>
<evidence type="ECO:0000313" key="2">
    <source>
        <dbReference type="EMBL" id="PRB91919.1"/>
    </source>
</evidence>
<protein>
    <recommendedName>
        <fullName evidence="5">SD-repeat containing protein B domain-containing protein</fullName>
    </recommendedName>
</protein>
<dbReference type="AlphaFoldDB" id="A0A2S9D0C1"/>
<dbReference type="EMBL" id="PCPH01000001">
    <property type="protein sequence ID" value="PRB91919.1"/>
    <property type="molecule type" value="Genomic_DNA"/>
</dbReference>
<organism evidence="1 4">
    <name type="scientific">Chryseobacterium culicis</name>
    <dbReference type="NCBI Taxonomy" id="680127"/>
    <lineage>
        <taxon>Bacteria</taxon>
        <taxon>Pseudomonadati</taxon>
        <taxon>Bacteroidota</taxon>
        <taxon>Flavobacteriia</taxon>
        <taxon>Flavobacteriales</taxon>
        <taxon>Weeksellaceae</taxon>
        <taxon>Chryseobacterium group</taxon>
        <taxon>Chryseobacterium</taxon>
    </lineage>
</organism>
<evidence type="ECO:0000313" key="1">
    <source>
        <dbReference type="EMBL" id="PRB86166.1"/>
    </source>
</evidence>
<evidence type="ECO:0000313" key="4">
    <source>
        <dbReference type="Proteomes" id="UP000238534"/>
    </source>
</evidence>
<dbReference type="Gene3D" id="2.60.40.10">
    <property type="entry name" value="Immunoglobulins"/>
    <property type="match status" value="1"/>
</dbReference>
<comment type="caution">
    <text evidence="1">The sequence shown here is derived from an EMBL/GenBank/DDBJ whole genome shotgun (WGS) entry which is preliminary data.</text>
</comment>
<gene>
    <name evidence="1" type="ORF">CQ022_07920</name>
    <name evidence="2" type="ORF">CQ033_01590</name>
</gene>
<name>A0A2S9D0C1_CHRCI</name>
<accession>A0A2S9D0C1</accession>
<dbReference type="EMBL" id="PCPP01000001">
    <property type="protein sequence ID" value="PRB86166.1"/>
    <property type="molecule type" value="Genomic_DNA"/>
</dbReference>
<dbReference type="InterPro" id="IPR013783">
    <property type="entry name" value="Ig-like_fold"/>
</dbReference>
<dbReference type="Proteomes" id="UP000238534">
    <property type="component" value="Unassembled WGS sequence"/>
</dbReference>
<proteinExistence type="predicted"/>